<dbReference type="Proteomes" id="UP001060215">
    <property type="component" value="Chromosome 5"/>
</dbReference>
<proteinExistence type="predicted"/>
<name>A0ACC0HHD3_9ERIC</name>
<gene>
    <name evidence="1" type="ORF">LOK49_LG06G00408</name>
</gene>
<organism evidence="1 2">
    <name type="scientific">Camellia lanceoleosa</name>
    <dbReference type="NCBI Taxonomy" id="1840588"/>
    <lineage>
        <taxon>Eukaryota</taxon>
        <taxon>Viridiplantae</taxon>
        <taxon>Streptophyta</taxon>
        <taxon>Embryophyta</taxon>
        <taxon>Tracheophyta</taxon>
        <taxon>Spermatophyta</taxon>
        <taxon>Magnoliopsida</taxon>
        <taxon>eudicotyledons</taxon>
        <taxon>Gunneridae</taxon>
        <taxon>Pentapetalae</taxon>
        <taxon>asterids</taxon>
        <taxon>Ericales</taxon>
        <taxon>Theaceae</taxon>
        <taxon>Camellia</taxon>
    </lineage>
</organism>
<sequence>MGSSASSQKPDNIQCLSDLTGGTLVPVEGPDSPLFALEINPEKAREEFRSTSQKTGGNGIKDFMDGMGLGMIVEQKNVQELHKASTDEGPKSIKDDAIFHTFGPERRGSVRGLGFGALPSKVDAQVHQNEHVRKLESGYQSLPKKLQSTPHDNLPTSVNEVGSVTESIEAMKLSKRGGSSIANLPTGLDMVLKNVEWPEQFAFKEVDFQCADEPDDSNVLVSLACGSLSDIASSTGWHFSSNPIWFSVSSCESVLF</sequence>
<protein>
    <submittedName>
        <fullName evidence="1">ATPase ARSA1</fullName>
    </submittedName>
</protein>
<reference evidence="1 2" key="1">
    <citation type="journal article" date="2022" name="Plant J.">
        <title>Chromosome-level genome of Camellia lanceoleosa provides a valuable resource for understanding genome evolution and self-incompatibility.</title>
        <authorList>
            <person name="Gong W."/>
            <person name="Xiao S."/>
            <person name="Wang L."/>
            <person name="Liao Z."/>
            <person name="Chang Y."/>
            <person name="Mo W."/>
            <person name="Hu G."/>
            <person name="Li W."/>
            <person name="Zhao G."/>
            <person name="Zhu H."/>
            <person name="Hu X."/>
            <person name="Ji K."/>
            <person name="Xiang X."/>
            <person name="Song Q."/>
            <person name="Yuan D."/>
            <person name="Jin S."/>
            <person name="Zhang L."/>
        </authorList>
    </citation>
    <scope>NUCLEOTIDE SEQUENCE [LARGE SCALE GENOMIC DNA]</scope>
    <source>
        <strain evidence="1">SQ_2022a</strain>
    </source>
</reference>
<accession>A0ACC0HHD3</accession>
<evidence type="ECO:0000313" key="1">
    <source>
        <dbReference type="EMBL" id="KAI8012394.1"/>
    </source>
</evidence>
<comment type="caution">
    <text evidence="1">The sequence shown here is derived from an EMBL/GenBank/DDBJ whole genome shotgun (WGS) entry which is preliminary data.</text>
</comment>
<keyword evidence="2" id="KW-1185">Reference proteome</keyword>
<evidence type="ECO:0000313" key="2">
    <source>
        <dbReference type="Proteomes" id="UP001060215"/>
    </source>
</evidence>
<dbReference type="EMBL" id="CM045762">
    <property type="protein sequence ID" value="KAI8012394.1"/>
    <property type="molecule type" value="Genomic_DNA"/>
</dbReference>